<dbReference type="Proteomes" id="UP001597104">
    <property type="component" value="Unassembled WGS sequence"/>
</dbReference>
<proteinExistence type="predicted"/>
<gene>
    <name evidence="1" type="ORF">ACFQZ7_06300</name>
</gene>
<evidence type="ECO:0000313" key="1">
    <source>
        <dbReference type="EMBL" id="MFD0897348.1"/>
    </source>
</evidence>
<protein>
    <submittedName>
        <fullName evidence="1">Uncharacterized protein</fullName>
    </submittedName>
</protein>
<name>A0ABW3EAJ4_9LACO</name>
<reference evidence="2" key="1">
    <citation type="journal article" date="2019" name="Int. J. Syst. Evol. Microbiol.">
        <title>The Global Catalogue of Microorganisms (GCM) 10K type strain sequencing project: providing services to taxonomists for standard genome sequencing and annotation.</title>
        <authorList>
            <consortium name="The Broad Institute Genomics Platform"/>
            <consortium name="The Broad Institute Genome Sequencing Center for Infectious Disease"/>
            <person name="Wu L."/>
            <person name="Ma J."/>
        </authorList>
    </citation>
    <scope>NUCLEOTIDE SEQUENCE [LARGE SCALE GENOMIC DNA]</scope>
    <source>
        <strain evidence="2">CCM 8925</strain>
    </source>
</reference>
<comment type="caution">
    <text evidence="1">The sequence shown here is derived from an EMBL/GenBank/DDBJ whole genome shotgun (WGS) entry which is preliminary data.</text>
</comment>
<dbReference type="EMBL" id="JBHTIO010000032">
    <property type="protein sequence ID" value="MFD0897348.1"/>
    <property type="molecule type" value="Genomic_DNA"/>
</dbReference>
<evidence type="ECO:0000313" key="2">
    <source>
        <dbReference type="Proteomes" id="UP001597104"/>
    </source>
</evidence>
<organism evidence="1 2">
    <name type="scientific">Loigolactobacillus binensis</name>
    <dbReference type="NCBI Taxonomy" id="2559922"/>
    <lineage>
        <taxon>Bacteria</taxon>
        <taxon>Bacillati</taxon>
        <taxon>Bacillota</taxon>
        <taxon>Bacilli</taxon>
        <taxon>Lactobacillales</taxon>
        <taxon>Lactobacillaceae</taxon>
        <taxon>Loigolactobacillus</taxon>
    </lineage>
</organism>
<sequence>MHEALIEIQKSNREKRLAERLMELFKAMFQARDYYGKTDGIIHADYSQVPELLTEFKEAGIRYIPVDTGFYFDWSDLK</sequence>
<keyword evidence="2" id="KW-1185">Reference proteome</keyword>
<accession>A0ABW3EAJ4</accession>
<dbReference type="RefSeq" id="WP_137637207.1">
    <property type="nucleotide sequence ID" value="NZ_BJDN01000006.1"/>
</dbReference>